<reference evidence="3 4" key="1">
    <citation type="submission" date="2023-11" db="EMBL/GenBank/DDBJ databases">
        <title>First isolation, identification, and characterization of non-pathogenic Epilithonimonas ginsengisoli isolated from diseased farmed rainbow trout (Oncorhynchus mykiss) in Chile.</title>
        <authorList>
            <person name="Miranda C.D."/>
            <person name="Irgang R."/>
            <person name="Concha C."/>
            <person name="Rojas R."/>
            <person name="Avendano R."/>
        </authorList>
    </citation>
    <scope>NUCLEOTIDE SEQUENCE [LARGE SCALE GENOMIC DNA]</scope>
    <source>
        <strain evidence="3 4">FP99</strain>
    </source>
</reference>
<dbReference type="Gene3D" id="3.90.550.10">
    <property type="entry name" value="Spore Coat Polysaccharide Biosynthesis Protein SpsA, Chain A"/>
    <property type="match status" value="1"/>
</dbReference>
<comment type="caution">
    <text evidence="3">The sequence shown here is derived from an EMBL/GenBank/DDBJ whole genome shotgun (WGS) entry which is preliminary data.</text>
</comment>
<evidence type="ECO:0000259" key="2">
    <source>
        <dbReference type="Pfam" id="PF00535"/>
    </source>
</evidence>
<keyword evidence="3" id="KW-0328">Glycosyltransferase</keyword>
<dbReference type="PANTHER" id="PTHR43685">
    <property type="entry name" value="GLYCOSYLTRANSFERASE"/>
    <property type="match status" value="1"/>
</dbReference>
<accession>A0ABU4JIT4</accession>
<feature type="domain" description="Glycosyltransferase 2-like" evidence="2">
    <location>
        <begin position="6"/>
        <end position="130"/>
    </location>
</feature>
<dbReference type="EMBL" id="JAMXLT020000019">
    <property type="protein sequence ID" value="MDW8549519.1"/>
    <property type="molecule type" value="Genomic_DNA"/>
</dbReference>
<proteinExistence type="predicted"/>
<dbReference type="InterPro" id="IPR029044">
    <property type="entry name" value="Nucleotide-diphossugar_trans"/>
</dbReference>
<dbReference type="Proteomes" id="UP001204439">
    <property type="component" value="Unassembled WGS sequence"/>
</dbReference>
<dbReference type="Pfam" id="PF00535">
    <property type="entry name" value="Glycos_transf_2"/>
    <property type="match status" value="1"/>
</dbReference>
<keyword evidence="3" id="KW-0808">Transferase</keyword>
<keyword evidence="1" id="KW-0472">Membrane</keyword>
<keyword evidence="4" id="KW-1185">Reference proteome</keyword>
<gene>
    <name evidence="3" type="ORF">NG800_011400</name>
</gene>
<organism evidence="3 4">
    <name type="scientific">Epilithonimonas ginsengisoli</name>
    <dbReference type="NCBI Taxonomy" id="1245592"/>
    <lineage>
        <taxon>Bacteria</taxon>
        <taxon>Pseudomonadati</taxon>
        <taxon>Bacteroidota</taxon>
        <taxon>Flavobacteriia</taxon>
        <taxon>Flavobacteriales</taxon>
        <taxon>Weeksellaceae</taxon>
        <taxon>Chryseobacterium group</taxon>
        <taxon>Epilithonimonas</taxon>
    </lineage>
</organism>
<dbReference type="InterPro" id="IPR050834">
    <property type="entry name" value="Glycosyltransf_2"/>
</dbReference>
<dbReference type="SUPFAM" id="SSF53448">
    <property type="entry name" value="Nucleotide-diphospho-sugar transferases"/>
    <property type="match status" value="1"/>
</dbReference>
<keyword evidence="1" id="KW-0812">Transmembrane</keyword>
<feature type="transmembrane region" description="Helical" evidence="1">
    <location>
        <begin position="244"/>
        <end position="266"/>
    </location>
</feature>
<evidence type="ECO:0000313" key="3">
    <source>
        <dbReference type="EMBL" id="MDW8549519.1"/>
    </source>
</evidence>
<dbReference type="RefSeq" id="WP_086048094.1">
    <property type="nucleotide sequence ID" value="NZ_JAMXLT020000019.1"/>
</dbReference>
<dbReference type="InterPro" id="IPR001173">
    <property type="entry name" value="Glyco_trans_2-like"/>
</dbReference>
<dbReference type="GO" id="GO:0016757">
    <property type="term" value="F:glycosyltransferase activity"/>
    <property type="evidence" value="ECO:0007669"/>
    <property type="project" value="UniProtKB-KW"/>
</dbReference>
<protein>
    <submittedName>
        <fullName evidence="3">Glycosyltransferase</fullName>
        <ecNumber evidence="3">2.4.-.-</ecNumber>
    </submittedName>
</protein>
<evidence type="ECO:0000313" key="4">
    <source>
        <dbReference type="Proteomes" id="UP001204439"/>
    </source>
</evidence>
<keyword evidence="1" id="KW-1133">Transmembrane helix</keyword>
<name>A0ABU4JIT4_9FLAO</name>
<evidence type="ECO:0000256" key="1">
    <source>
        <dbReference type="SAM" id="Phobius"/>
    </source>
</evidence>
<dbReference type="PANTHER" id="PTHR43685:SF2">
    <property type="entry name" value="GLYCOSYLTRANSFERASE 2-LIKE DOMAIN-CONTAINING PROTEIN"/>
    <property type="match status" value="1"/>
</dbReference>
<dbReference type="EC" id="2.4.-.-" evidence="3"/>
<sequence length="294" mass="34605">MDSRITIYMPTKNRLSLLINAVNSVLEQTYKNWELIIVNDASTDETKKYLDQLVSKNTRVKVIHHTESLGACVSRNDALSLATGDFITGLDDDDEFKPDRLKIFIDNWEDDESTIGLSAYKSNKIDGIVGETRNDLKPFYIMQDDLLYKNDIGNQVFLRTADLRNINGFDKEYKIWQDFDCWYRLLSNKKKIKKIPFDTYIFEHSERPDRITHSGKKNVMNSYGLFVKKNNLNFRKRNILKFHLLGYGVKNYTIFFYFELVFMTLFDLKTIEKLNNEYLKPLIKNNLKRIGLIK</sequence>